<dbReference type="GO" id="GO:0009423">
    <property type="term" value="P:chorismate biosynthetic process"/>
    <property type="evidence" value="ECO:0000318"/>
    <property type="project" value="GO_Central"/>
</dbReference>
<protein>
    <submittedName>
        <fullName evidence="4">Dehydroquinate dehydratase / shikimate dehydrogenas, putative</fullName>
    </submittedName>
</protein>
<dbReference type="InterPro" id="IPR041121">
    <property type="entry name" value="SDH_C"/>
</dbReference>
<dbReference type="eggNOG" id="KOG0692">
    <property type="taxonomic scope" value="Eukaryota"/>
</dbReference>
<evidence type="ECO:0000313" key="4">
    <source>
        <dbReference type="EMBL" id="EOY26582.1"/>
    </source>
</evidence>
<keyword evidence="5" id="KW-1185">Reference proteome</keyword>
<name>A0A061GBR9_THECC</name>
<dbReference type="Gene3D" id="3.40.50.10860">
    <property type="entry name" value="Leucine Dehydrogenase, chain A, domain 1"/>
    <property type="match status" value="1"/>
</dbReference>
<dbReference type="Pfam" id="PF08501">
    <property type="entry name" value="Shikimate_dh_N"/>
    <property type="match status" value="1"/>
</dbReference>
<evidence type="ECO:0000259" key="2">
    <source>
        <dbReference type="Pfam" id="PF08501"/>
    </source>
</evidence>
<dbReference type="InterPro" id="IPR046346">
    <property type="entry name" value="Aminoacid_DH-like_N_sf"/>
</dbReference>
<sequence length="209" mass="23330">MTLKKREPMLEERSNTAPGQPTVKELLDLYNMRHIGPDTKVHGVIGNPIGHSNSPFLYNAAFRSTSFNGIYLPLLVDNVSNFITTYSSPDFAGYSYSIPHKEGGPKCCDEVDPHPVVQHLDLVNTTSVGMKPRIDETPVSKEALKHYSLVFDAVYTPKLTRLLREAQESGATIVYGTQMFINQAFVQFEMFTGLPAPKQLIRDVLARNT</sequence>
<proteinExistence type="predicted"/>
<dbReference type="InParanoid" id="A0A061GBR9"/>
<evidence type="ECO:0000313" key="5">
    <source>
        <dbReference type="Proteomes" id="UP000026915"/>
    </source>
</evidence>
<dbReference type="EMBL" id="CM001884">
    <property type="protein sequence ID" value="EOY26582.1"/>
    <property type="molecule type" value="Genomic_DNA"/>
</dbReference>
<dbReference type="InterPro" id="IPR022893">
    <property type="entry name" value="Shikimate_DH_fam"/>
</dbReference>
<dbReference type="SUPFAM" id="SSF53223">
    <property type="entry name" value="Aminoacid dehydrogenase-like, N-terminal domain"/>
    <property type="match status" value="1"/>
</dbReference>
<feature type="domain" description="Shikimate dehydrogenase substrate binding N-terminal" evidence="2">
    <location>
        <begin position="44"/>
        <end position="114"/>
    </location>
</feature>
<dbReference type="AlphaFoldDB" id="A0A061GBR9"/>
<feature type="compositionally biased region" description="Basic and acidic residues" evidence="1">
    <location>
        <begin position="1"/>
        <end position="14"/>
    </location>
</feature>
<dbReference type="InterPro" id="IPR036291">
    <property type="entry name" value="NAD(P)-bd_dom_sf"/>
</dbReference>
<organism evidence="4 5">
    <name type="scientific">Theobroma cacao</name>
    <name type="common">Cacao</name>
    <name type="synonym">Cocoa</name>
    <dbReference type="NCBI Taxonomy" id="3641"/>
    <lineage>
        <taxon>Eukaryota</taxon>
        <taxon>Viridiplantae</taxon>
        <taxon>Streptophyta</taxon>
        <taxon>Embryophyta</taxon>
        <taxon>Tracheophyta</taxon>
        <taxon>Spermatophyta</taxon>
        <taxon>Magnoliopsida</taxon>
        <taxon>eudicotyledons</taxon>
        <taxon>Gunneridae</taxon>
        <taxon>Pentapetalae</taxon>
        <taxon>rosids</taxon>
        <taxon>malvids</taxon>
        <taxon>Malvales</taxon>
        <taxon>Malvaceae</taxon>
        <taxon>Byttnerioideae</taxon>
        <taxon>Theobroma</taxon>
    </lineage>
</organism>
<dbReference type="Gramene" id="EOY26582">
    <property type="protein sequence ID" value="EOY26582"/>
    <property type="gene ID" value="TCM_028418"/>
</dbReference>
<accession>A0A061GBR9</accession>
<feature type="region of interest" description="Disordered" evidence="1">
    <location>
        <begin position="1"/>
        <end position="20"/>
    </location>
</feature>
<dbReference type="PANTHER" id="PTHR21089:SF12">
    <property type="entry name" value="BIFUNCTIONAL 3-DEHYDROQUINATE DEHYDRATASE_SHIKIMATE DEHYDROGENASE, CHLOROPLASTIC"/>
    <property type="match status" value="1"/>
</dbReference>
<evidence type="ECO:0000256" key="1">
    <source>
        <dbReference type="SAM" id="MobiDB-lite"/>
    </source>
</evidence>
<dbReference type="SUPFAM" id="SSF51735">
    <property type="entry name" value="NAD(P)-binding Rossmann-fold domains"/>
    <property type="match status" value="1"/>
</dbReference>
<reference evidence="4 5" key="1">
    <citation type="journal article" date="2013" name="Genome Biol.">
        <title>The genome sequence of the most widely cultivated cacao type and its use to identify candidate genes regulating pod color.</title>
        <authorList>
            <person name="Motamayor J.C."/>
            <person name="Mockaitis K."/>
            <person name="Schmutz J."/>
            <person name="Haiminen N."/>
            <person name="Iii D.L."/>
            <person name="Cornejo O."/>
            <person name="Findley S.D."/>
            <person name="Zheng P."/>
            <person name="Utro F."/>
            <person name="Royaert S."/>
            <person name="Saski C."/>
            <person name="Jenkins J."/>
            <person name="Podicheti R."/>
            <person name="Zhao M."/>
            <person name="Scheffler B.E."/>
            <person name="Stack J.C."/>
            <person name="Feltus F.A."/>
            <person name="Mustiga G.M."/>
            <person name="Amores F."/>
            <person name="Phillips W."/>
            <person name="Marelli J.P."/>
            <person name="May G.D."/>
            <person name="Shapiro H."/>
            <person name="Ma J."/>
            <person name="Bustamante C.D."/>
            <person name="Schnell R.J."/>
            <person name="Main D."/>
            <person name="Gilbert D."/>
            <person name="Parida L."/>
            <person name="Kuhn D.N."/>
        </authorList>
    </citation>
    <scope>NUCLEOTIDE SEQUENCE [LARGE SCALE GENOMIC DNA]</scope>
    <source>
        <strain evidence="5">cv. Matina 1-6</strain>
    </source>
</reference>
<dbReference type="GO" id="GO:0019632">
    <property type="term" value="P:shikimate metabolic process"/>
    <property type="evidence" value="ECO:0000318"/>
    <property type="project" value="GO_Central"/>
</dbReference>
<dbReference type="Pfam" id="PF18317">
    <property type="entry name" value="SDH_C"/>
    <property type="match status" value="1"/>
</dbReference>
<dbReference type="HOGENOM" id="CLU_111430_0_0_1"/>
<dbReference type="STRING" id="3641.A0A061GBR9"/>
<evidence type="ECO:0000259" key="3">
    <source>
        <dbReference type="Pfam" id="PF18317"/>
    </source>
</evidence>
<feature type="domain" description="SDH C-terminal" evidence="3">
    <location>
        <begin position="176"/>
        <end position="205"/>
    </location>
</feature>
<dbReference type="PANTHER" id="PTHR21089">
    <property type="entry name" value="SHIKIMATE DEHYDROGENASE"/>
    <property type="match status" value="1"/>
</dbReference>
<dbReference type="GO" id="GO:0004764">
    <property type="term" value="F:shikimate 3-dehydrogenase (NADP+) activity"/>
    <property type="evidence" value="ECO:0000318"/>
    <property type="project" value="GO_Central"/>
</dbReference>
<dbReference type="InterPro" id="IPR013708">
    <property type="entry name" value="Shikimate_DH-bd_N"/>
</dbReference>
<gene>
    <name evidence="4" type="ORF">TCM_028418</name>
</gene>
<dbReference type="Proteomes" id="UP000026915">
    <property type="component" value="Chromosome 6"/>
</dbReference>